<dbReference type="Pfam" id="PF00728">
    <property type="entry name" value="Glyco_hydro_20"/>
    <property type="match status" value="1"/>
</dbReference>
<dbReference type="EMBL" id="LSBJ02000005">
    <property type="protein sequence ID" value="OAQ63995.1"/>
    <property type="molecule type" value="Genomic_DNA"/>
</dbReference>
<gene>
    <name evidence="10" type="ORF">VFPPC_05351</name>
</gene>
<evidence type="ECO:0000313" key="11">
    <source>
        <dbReference type="Proteomes" id="UP000078397"/>
    </source>
</evidence>
<dbReference type="OrthoDB" id="428480at2759"/>
<dbReference type="GO" id="GO:0004563">
    <property type="term" value="F:beta-N-acetylhexosaminidase activity"/>
    <property type="evidence" value="ECO:0007669"/>
    <property type="project" value="UniProtKB-EC"/>
</dbReference>
<dbReference type="SUPFAM" id="SSF51445">
    <property type="entry name" value="(Trans)glycosidases"/>
    <property type="match status" value="1"/>
</dbReference>
<evidence type="ECO:0000313" key="10">
    <source>
        <dbReference type="EMBL" id="OAQ63995.1"/>
    </source>
</evidence>
<dbReference type="InterPro" id="IPR017853">
    <property type="entry name" value="GH"/>
</dbReference>
<comment type="caution">
    <text evidence="10">The sequence shown here is derived from an EMBL/GenBank/DDBJ whole genome shotgun (WGS) entry which is preliminary data.</text>
</comment>
<dbReference type="InterPro" id="IPR025705">
    <property type="entry name" value="Beta_hexosaminidase_sua/sub"/>
</dbReference>
<evidence type="ECO:0000256" key="5">
    <source>
        <dbReference type="ARBA" id="ARBA00023295"/>
    </source>
</evidence>
<keyword evidence="7" id="KW-0732">Signal</keyword>
<feature type="signal peptide" evidence="7">
    <location>
        <begin position="1"/>
        <end position="16"/>
    </location>
</feature>
<comment type="catalytic activity">
    <reaction evidence="1">
        <text>Hydrolysis of terminal non-reducing N-acetyl-D-hexosamine residues in N-acetyl-beta-D-hexosaminides.</text>
        <dbReference type="EC" id="3.2.1.52"/>
    </reaction>
</comment>
<dbReference type="GO" id="GO:0005975">
    <property type="term" value="P:carbohydrate metabolic process"/>
    <property type="evidence" value="ECO:0007669"/>
    <property type="project" value="InterPro"/>
</dbReference>
<feature type="chain" id="PRO_5008101644" description="beta-N-acetylhexosaminidase" evidence="7">
    <location>
        <begin position="17"/>
        <end position="711"/>
    </location>
</feature>
<evidence type="ECO:0000256" key="7">
    <source>
        <dbReference type="SAM" id="SignalP"/>
    </source>
</evidence>
<dbReference type="PANTHER" id="PTHR43678">
    <property type="entry name" value="PUTATIVE (AFU_ORTHOLOGUE AFUA_2G00640)-RELATED"/>
    <property type="match status" value="1"/>
</dbReference>
<evidence type="ECO:0000259" key="9">
    <source>
        <dbReference type="Pfam" id="PF02838"/>
    </source>
</evidence>
<dbReference type="CDD" id="cd06564">
    <property type="entry name" value="GH20_DspB_LnbB-like"/>
    <property type="match status" value="1"/>
</dbReference>
<dbReference type="RefSeq" id="XP_018141309.1">
    <property type="nucleotide sequence ID" value="XM_018284559.1"/>
</dbReference>
<comment type="similarity">
    <text evidence="2">Belongs to the glycosyl hydrolase 20 family.</text>
</comment>
<dbReference type="SUPFAM" id="SSF55545">
    <property type="entry name" value="beta-N-acetylhexosaminidase-like domain"/>
    <property type="match status" value="1"/>
</dbReference>
<dbReference type="PANTHER" id="PTHR43678:SF1">
    <property type="entry name" value="BETA-N-ACETYLHEXOSAMINIDASE"/>
    <property type="match status" value="1"/>
</dbReference>
<dbReference type="AlphaFoldDB" id="A0A179FEI1"/>
<dbReference type="GeneID" id="28848553"/>
<keyword evidence="11" id="KW-1185">Reference proteome</keyword>
<evidence type="ECO:0000256" key="3">
    <source>
        <dbReference type="ARBA" id="ARBA00012663"/>
    </source>
</evidence>
<proteinExistence type="inferred from homology"/>
<dbReference type="InterPro" id="IPR052764">
    <property type="entry name" value="GH20_Enzymes"/>
</dbReference>
<reference evidence="10 11" key="1">
    <citation type="journal article" date="2016" name="PLoS Pathog.">
        <title>Biosynthesis of antibiotic leucinostatins in bio-control fungus Purpureocillium lilacinum and their inhibition on phytophthora revealed by genome mining.</title>
        <authorList>
            <person name="Wang G."/>
            <person name="Liu Z."/>
            <person name="Lin R."/>
            <person name="Li E."/>
            <person name="Mao Z."/>
            <person name="Ling J."/>
            <person name="Yang Y."/>
            <person name="Yin W.B."/>
            <person name="Xie B."/>
        </authorList>
    </citation>
    <scope>NUCLEOTIDE SEQUENCE [LARGE SCALE GENOMIC DNA]</scope>
    <source>
        <strain evidence="10">170</strain>
    </source>
</reference>
<accession>A0A179FEI1</accession>
<dbReference type="KEGG" id="pchm:VFPPC_05351"/>
<dbReference type="Gene3D" id="3.30.379.10">
    <property type="entry name" value="Chitobiase/beta-hexosaminidase domain 2-like"/>
    <property type="match status" value="1"/>
</dbReference>
<organism evidence="10 11">
    <name type="scientific">Pochonia chlamydosporia 170</name>
    <dbReference type="NCBI Taxonomy" id="1380566"/>
    <lineage>
        <taxon>Eukaryota</taxon>
        <taxon>Fungi</taxon>
        <taxon>Dikarya</taxon>
        <taxon>Ascomycota</taxon>
        <taxon>Pezizomycotina</taxon>
        <taxon>Sordariomycetes</taxon>
        <taxon>Hypocreomycetidae</taxon>
        <taxon>Hypocreales</taxon>
        <taxon>Clavicipitaceae</taxon>
        <taxon>Pochonia</taxon>
    </lineage>
</organism>
<evidence type="ECO:0000259" key="8">
    <source>
        <dbReference type="Pfam" id="PF00728"/>
    </source>
</evidence>
<evidence type="ECO:0000256" key="6">
    <source>
        <dbReference type="PIRSR" id="PIRSR625705-1"/>
    </source>
</evidence>
<dbReference type="Pfam" id="PF02838">
    <property type="entry name" value="Glyco_hydro_20b"/>
    <property type="match status" value="1"/>
</dbReference>
<feature type="active site" description="Proton donor" evidence="6">
    <location>
        <position position="332"/>
    </location>
</feature>
<feature type="domain" description="Glycoside hydrolase family 20 catalytic" evidence="8">
    <location>
        <begin position="174"/>
        <end position="481"/>
    </location>
</feature>
<dbReference type="InterPro" id="IPR015882">
    <property type="entry name" value="HEX_bac_N"/>
</dbReference>
<feature type="domain" description="Beta-hexosaminidase bacterial type N-terminal" evidence="9">
    <location>
        <begin position="69"/>
        <end position="164"/>
    </location>
</feature>
<evidence type="ECO:0000256" key="4">
    <source>
        <dbReference type="ARBA" id="ARBA00022801"/>
    </source>
</evidence>
<dbReference type="InterPro" id="IPR015883">
    <property type="entry name" value="Glyco_hydro_20_cat"/>
</dbReference>
<dbReference type="Gene3D" id="3.20.20.80">
    <property type="entry name" value="Glycosidases"/>
    <property type="match status" value="1"/>
</dbReference>
<evidence type="ECO:0000256" key="1">
    <source>
        <dbReference type="ARBA" id="ARBA00001231"/>
    </source>
</evidence>
<protein>
    <recommendedName>
        <fullName evidence="3">beta-N-acetylhexosaminidase</fullName>
        <ecNumber evidence="3">3.2.1.52</ecNumber>
    </recommendedName>
</protein>
<sequence length="711" mass="78962">MKLLAAIVTVPAVVYGATQDSLLGIPTVPFKRDGCKTFDLSKIHSIIVDAKHADTRDQDGQTLIPPTLHDFATTFAQDLKDILGIHANVQKANAAVNGNVYITLGNKANYHDAAGRTTSEGYTLTTNSSGVFITGASPLGAWWATRTVLQQASLRKQNGVPYGTGSDAPGWATRGMMLDAGRHWYPKDFIIELCSYVSFFKQNIFHFHISDNLYNNANNTLEQSLAVPAWFRLWSDNPKFKGLAKHQNESYSRADFEEIQQRCAARGVTVLPEIEAPGHALPIVQWKPELGLATDRSLLNISHPETIPTMKAIWKEFLPWFHTKVVSIGADEYTGPANDYNKFVNAMDDFIEAEANKSIRIWGTFPPKFTPGYNNIHKDVSIQHWEYFEDNPLFDYIKNGYEVVNSNDDFYIVNKWGPSYGNYIKVEKTFHGDPSVPGGGLWGPWLFDQKNATNNPKRSEPLVLGAITPLWNDYGQNATVASEAYYAWRDGIPALSDKFWGGKLNESGYAKLWPRLHEFIPGQNLDRAIPSKGDTIFQYKFDGGRAGTIKDLSPNKYDAKSSCDIKDGALQVNPGCSLTTPWSSKGRDYTLSLSLKVDHVAAKTNTTLIAGSDSALMLTPNITLFASGSYYRLNSTLPMGEWVDLEIRGKGNATFASVTPKGKDTTREEFQTKMGINGQRFHWDVIAVEAPIKEVTGWTGELKELSLTNKA</sequence>
<dbReference type="PRINTS" id="PR00738">
    <property type="entry name" value="GLHYDRLASE20"/>
</dbReference>
<evidence type="ECO:0000256" key="2">
    <source>
        <dbReference type="ARBA" id="ARBA00006285"/>
    </source>
</evidence>
<dbReference type="EC" id="3.2.1.52" evidence="3"/>
<keyword evidence="5" id="KW-0326">Glycosidase</keyword>
<keyword evidence="4" id="KW-0378">Hydrolase</keyword>
<name>A0A179FEI1_METCM</name>
<dbReference type="Proteomes" id="UP000078397">
    <property type="component" value="Unassembled WGS sequence"/>
</dbReference>
<dbReference type="STRING" id="1380566.A0A179FEI1"/>
<dbReference type="InterPro" id="IPR029018">
    <property type="entry name" value="Hex-like_dom2"/>
</dbReference>